<sequence length="190" mass="21816">MQRVWPLLHPSQRTLWLGPVEQWWSLSQPWGPWDPAQYTSDGEIRRADPPPRWFRATAPQRDTANFDGAHIGKTCALLDRSQWDAAHATPYGHRTWARLARQRVPVQDQPDGDTMLRLLTDGRQHGLDGSDLEEYVICTWQTTPLADGSRELRWQSPRGERVLKQVLATLRQQPGTSFIGLFSATLNRRT</sequence>
<dbReference type="AlphaFoldDB" id="A0A679ITP3"/>
<gene>
    <name evidence="1" type="ORF">VVAX_00164</name>
</gene>
<dbReference type="EMBL" id="LR743507">
    <property type="protein sequence ID" value="CAA2099293.1"/>
    <property type="molecule type" value="Genomic_DNA"/>
</dbReference>
<reference evidence="1" key="1">
    <citation type="submission" date="2019-12" db="EMBL/GenBank/DDBJ databases">
        <authorList>
            <person name="Cremers G."/>
        </authorList>
    </citation>
    <scope>NUCLEOTIDE SEQUENCE</scope>
    <source>
        <strain evidence="1">Vvax</strain>
    </source>
</reference>
<name>A0A679ITP3_VARPD</name>
<accession>A0A679ITP3</accession>
<evidence type="ECO:0000313" key="1">
    <source>
        <dbReference type="EMBL" id="CAA2099293.1"/>
    </source>
</evidence>
<protein>
    <submittedName>
        <fullName evidence="1">Uncharacterized protein</fullName>
    </submittedName>
</protein>
<proteinExistence type="predicted"/>
<organism evidence="1">
    <name type="scientific">Variovorax paradoxus</name>
    <dbReference type="NCBI Taxonomy" id="34073"/>
    <lineage>
        <taxon>Bacteria</taxon>
        <taxon>Pseudomonadati</taxon>
        <taxon>Pseudomonadota</taxon>
        <taxon>Betaproteobacteria</taxon>
        <taxon>Burkholderiales</taxon>
        <taxon>Comamonadaceae</taxon>
        <taxon>Variovorax</taxon>
    </lineage>
</organism>